<evidence type="ECO:0000313" key="6">
    <source>
        <dbReference type="EMBL" id="ALM75284.1"/>
    </source>
</evidence>
<name>A0A0S1XC20_THEBA</name>
<dbReference type="Gene3D" id="1.10.645.10">
    <property type="entry name" value="Cytochrome-c3 Hydrogenase, chain B"/>
    <property type="match status" value="1"/>
</dbReference>
<proteinExistence type="predicted"/>
<dbReference type="InterPro" id="IPR037232">
    <property type="entry name" value="NADH_quin_OxRdtase_su_C/D-like"/>
</dbReference>
<feature type="binding site" evidence="3">
    <location>
        <position position="233"/>
    </location>
    <ligand>
        <name>Fe cation</name>
        <dbReference type="ChEBI" id="CHEBI:24875"/>
    </ligand>
</feature>
<feature type="binding site" evidence="3">
    <location>
        <position position="523"/>
    </location>
    <ligand>
        <name>Fe cation</name>
        <dbReference type="ChEBI" id="CHEBI:24875"/>
    </ligand>
</feature>
<feature type="binding site" evidence="3">
    <location>
        <position position="210"/>
    </location>
    <ligand>
        <name>Mg(2+)</name>
        <dbReference type="ChEBI" id="CHEBI:18420"/>
    </ligand>
</feature>
<dbReference type="Pfam" id="PF00329">
    <property type="entry name" value="Complex1_30kDa"/>
    <property type="match status" value="1"/>
</dbReference>
<keyword evidence="2" id="KW-0520">NAD</keyword>
<comment type="cofactor">
    <cofactor evidence="3">
        <name>Fe cation</name>
        <dbReference type="ChEBI" id="CHEBI:24875"/>
    </cofactor>
</comment>
<dbReference type="GO" id="GO:0008137">
    <property type="term" value="F:NADH dehydrogenase (ubiquinone) activity"/>
    <property type="evidence" value="ECO:0007669"/>
    <property type="project" value="InterPro"/>
</dbReference>
<evidence type="ECO:0000259" key="5">
    <source>
        <dbReference type="Pfam" id="PF00346"/>
    </source>
</evidence>
<organism evidence="6 7">
    <name type="scientific">Thermococcus barophilus</name>
    <dbReference type="NCBI Taxonomy" id="55802"/>
    <lineage>
        <taxon>Archaea</taxon>
        <taxon>Methanobacteriati</taxon>
        <taxon>Methanobacteriota</taxon>
        <taxon>Thermococci</taxon>
        <taxon>Thermococcales</taxon>
        <taxon>Thermococcaceae</taxon>
        <taxon>Thermococcus</taxon>
    </lineage>
</organism>
<reference evidence="6 7" key="1">
    <citation type="journal article" date="2016" name="Genome Announc.">
        <title>Complete genome sequence of the hyperthermophilic and piezophilic archaeon Thermococcus barophilus Ch5, capable of growth at the expense of hydrogenogenesis from carbon monoxide and formate.</title>
        <authorList>
            <person name="Oger P."/>
            <person name="Sokolova T.G."/>
            <person name="Kozhevnikova D.A."/>
            <person name="Taranov E.A."/>
            <person name="Vannier P."/>
            <person name="Lee H.S."/>
            <person name="Kwon K.K."/>
            <person name="Kang S.G."/>
            <person name="Lee J.H."/>
            <person name="Bonch-Osmolovskaya E.A."/>
            <person name="Lebedinsky A.V."/>
        </authorList>
    </citation>
    <scope>NUCLEOTIDE SEQUENCE [LARGE SCALE GENOMIC DNA]</scope>
    <source>
        <strain evidence="7">Ch5</strain>
    </source>
</reference>
<dbReference type="InterPro" id="IPR014029">
    <property type="entry name" value="NADH_UbQ_OxRdtase_49kDa_CS"/>
</dbReference>
<dbReference type="SUPFAM" id="SSF56762">
    <property type="entry name" value="HydB/Nqo4-like"/>
    <property type="match status" value="1"/>
</dbReference>
<sequence>MDHSRGGVVVMIIEILKGNDAKILRHDEKVILALVPNDKLRTTAELLFKAGCYYATGVGVDERLLGVGFSMYHIFNCESEKRYVILKAVANNSKIPSITPIISGANWAEREAMDMVGIFFDEHPEPLRLILPDDWPEGMHPLRKEFHYNERPPRIEFKPPKKEKKPGVMEVPVGPYHPTLHEPEVFELHVKGEEIVGAVYRGFHVHRGLEKLAEERMTINQIPFLAERICGICGYTHNCAYAQAVEDAAKIEVPERALYIRTILLELERLHSHLLWFGVAFHLLGFDSGFMHTWRIREAFMDLAELLTGNRKTYGMNLIGGVRRDIDEEKKKKVLEIFEKTKKETKEVLDNAAGMKELISRMEGVGVLPKKEGREIGVVGPVARASGIDTDVRRDHPYAAYGDLEFKVPVYKEGDVLARFLVRYEETFETFWLIEQALDQLPQGDILNEDYELPEYAVGIGATEAPRGEDVHFVITEGGNKVYRWRPRAPTYNNLPAVPIMLMGEKLADAPIIIASIDPCFSCTDHMVIVDGEKVCRCSFDDYLRRL</sequence>
<dbReference type="InterPro" id="IPR001135">
    <property type="entry name" value="NADH_Q_OxRdtase_suD"/>
</dbReference>
<dbReference type="EC" id="1.6.5.11" evidence="6"/>
<feature type="binding site" evidence="3">
    <location>
        <position position="520"/>
    </location>
    <ligand>
        <name>Ni(2+)</name>
        <dbReference type="ChEBI" id="CHEBI:49786"/>
    </ligand>
</feature>
<dbReference type="GO" id="GO:0016651">
    <property type="term" value="F:oxidoreductase activity, acting on NAD(P)H"/>
    <property type="evidence" value="ECO:0007669"/>
    <property type="project" value="InterPro"/>
</dbReference>
<gene>
    <name evidence="6" type="ORF">TBCH5v1_1364</name>
</gene>
<dbReference type="InterPro" id="IPR001268">
    <property type="entry name" value="NADH_UbQ_OxRdtase_30kDa_su"/>
</dbReference>
<dbReference type="EMBL" id="CP013050">
    <property type="protein sequence ID" value="ALM75284.1"/>
    <property type="molecule type" value="Genomic_DNA"/>
</dbReference>
<dbReference type="PANTHER" id="PTHR43485">
    <property type="entry name" value="HYDROGENASE-4 COMPONENT G"/>
    <property type="match status" value="1"/>
</dbReference>
<dbReference type="PATRIC" id="fig|55802.8.peg.1344"/>
<keyword evidence="3" id="KW-0460">Magnesium</keyword>
<evidence type="ECO:0000256" key="1">
    <source>
        <dbReference type="ARBA" id="ARBA00023002"/>
    </source>
</evidence>
<dbReference type="SUPFAM" id="SSF143243">
    <property type="entry name" value="Nqo5-like"/>
    <property type="match status" value="1"/>
</dbReference>
<dbReference type="GO" id="GO:0048038">
    <property type="term" value="F:quinone binding"/>
    <property type="evidence" value="ECO:0007669"/>
    <property type="project" value="InterPro"/>
</dbReference>
<dbReference type="PANTHER" id="PTHR43485:SF1">
    <property type="entry name" value="FORMATE HYDROGENLYASE SUBUNIT 5-RELATED"/>
    <property type="match status" value="1"/>
</dbReference>
<keyword evidence="3" id="KW-0479">Metal-binding</keyword>
<evidence type="ECO:0000259" key="4">
    <source>
        <dbReference type="Pfam" id="PF00329"/>
    </source>
</evidence>
<dbReference type="Pfam" id="PF00346">
    <property type="entry name" value="Complex1_49kDa"/>
    <property type="match status" value="2"/>
</dbReference>
<keyword evidence="3" id="KW-0408">Iron</keyword>
<dbReference type="GO" id="GO:0051287">
    <property type="term" value="F:NAD binding"/>
    <property type="evidence" value="ECO:0007669"/>
    <property type="project" value="InterPro"/>
</dbReference>
<keyword evidence="3" id="KW-0533">Nickel</keyword>
<dbReference type="STRING" id="55802.TBCH5v1_1364"/>
<feature type="binding site" evidence="3">
    <location>
        <position position="233"/>
    </location>
    <ligand>
        <name>Ni(2+)</name>
        <dbReference type="ChEBI" id="CHEBI:49786"/>
    </ligand>
</feature>
<dbReference type="GO" id="GO:0016151">
    <property type="term" value="F:nickel cation binding"/>
    <property type="evidence" value="ECO:0007669"/>
    <property type="project" value="InterPro"/>
</dbReference>
<comment type="cofactor">
    <cofactor evidence="3">
        <name>Ni(2+)</name>
        <dbReference type="ChEBI" id="CHEBI:49786"/>
    </cofactor>
</comment>
<feature type="binding site" evidence="3">
    <location>
        <position position="230"/>
    </location>
    <ligand>
        <name>Ni(2+)</name>
        <dbReference type="ChEBI" id="CHEBI:49786"/>
    </ligand>
</feature>
<dbReference type="InterPro" id="IPR052197">
    <property type="entry name" value="ComplexI_49kDa-like"/>
</dbReference>
<dbReference type="Proteomes" id="UP000066042">
    <property type="component" value="Chromosome"/>
</dbReference>
<evidence type="ECO:0000313" key="7">
    <source>
        <dbReference type="Proteomes" id="UP000066042"/>
    </source>
</evidence>
<dbReference type="AlphaFoldDB" id="A0A0S1XC20"/>
<dbReference type="InterPro" id="IPR029014">
    <property type="entry name" value="NiFe-Hase_large"/>
</dbReference>
<evidence type="ECO:0000256" key="3">
    <source>
        <dbReference type="PIRSR" id="PIRSR601501-1"/>
    </source>
</evidence>
<feature type="domain" description="NADH:ubiquinone oxidoreductase 30kDa subunit" evidence="4">
    <location>
        <begin position="35"/>
        <end position="150"/>
    </location>
</feature>
<feature type="domain" description="NADH-quinone oxidoreductase subunit D" evidence="5">
    <location>
        <begin position="284"/>
        <end position="452"/>
    </location>
</feature>
<keyword evidence="1 6" id="KW-0560">Oxidoreductase</keyword>
<feature type="binding site" evidence="3">
    <location>
        <position position="526"/>
    </location>
    <ligand>
        <name>Mg(2+)</name>
        <dbReference type="ChEBI" id="CHEBI:18420"/>
    </ligand>
</feature>
<dbReference type="PROSITE" id="PS00535">
    <property type="entry name" value="COMPLEX1_49K"/>
    <property type="match status" value="1"/>
</dbReference>
<protein>
    <submittedName>
        <fullName evidence="6">Membrane bound subgroup 4b [NiFe]-hydrogenase MBH(B)2, subunit Mbh(B)2(K+L) (Fused) (Catalytic subunit)</fullName>
        <ecNumber evidence="6">1.6.5.11</ecNumber>
    </submittedName>
</protein>
<evidence type="ECO:0000256" key="2">
    <source>
        <dbReference type="ARBA" id="ARBA00023027"/>
    </source>
</evidence>
<dbReference type="Gene3D" id="3.30.460.80">
    <property type="entry name" value="NADH:ubiquinone oxidoreductase, 30kDa subunit"/>
    <property type="match status" value="1"/>
</dbReference>
<accession>A0A0S1XC20</accession>
<feature type="domain" description="NADH-quinone oxidoreductase subunit D" evidence="5">
    <location>
        <begin position="460"/>
        <end position="525"/>
    </location>
</feature>